<dbReference type="EMBL" id="FNOM01000001">
    <property type="protein sequence ID" value="SDW13046.1"/>
    <property type="molecule type" value="Genomic_DNA"/>
</dbReference>
<dbReference type="PANTHER" id="PTHR37423:SF2">
    <property type="entry name" value="MEMBRANE-BOUND LYTIC MUREIN TRANSGLYCOSYLASE C"/>
    <property type="match status" value="1"/>
</dbReference>
<comment type="similarity">
    <text evidence="2">Belongs to the virb1 family.</text>
</comment>
<comment type="similarity">
    <text evidence="1">Belongs to the transglycosylase Slt family.</text>
</comment>
<gene>
    <name evidence="6" type="ORF">SAMN04488238_101160</name>
</gene>
<dbReference type="Gene3D" id="1.25.20.10">
    <property type="entry name" value="Bacterial muramidases"/>
    <property type="match status" value="1"/>
</dbReference>
<proteinExistence type="inferred from homology"/>
<evidence type="ECO:0000313" key="7">
    <source>
        <dbReference type="Proteomes" id="UP000198539"/>
    </source>
</evidence>
<dbReference type="GO" id="GO:0000270">
    <property type="term" value="P:peptidoglycan metabolic process"/>
    <property type="evidence" value="ECO:0007669"/>
    <property type="project" value="InterPro"/>
</dbReference>
<keyword evidence="7" id="KW-1185">Reference proteome</keyword>
<accession>A0A1H2R0Q1</accession>
<evidence type="ECO:0000256" key="4">
    <source>
        <dbReference type="SAM" id="SignalP"/>
    </source>
</evidence>
<dbReference type="PROSITE" id="PS00922">
    <property type="entry name" value="TRANSGLYCOSYLASE"/>
    <property type="match status" value="1"/>
</dbReference>
<dbReference type="AlphaFoldDB" id="A0A1H2R0Q1"/>
<dbReference type="InterPro" id="IPR023346">
    <property type="entry name" value="Lysozyme-like_dom_sf"/>
</dbReference>
<evidence type="ECO:0000256" key="1">
    <source>
        <dbReference type="ARBA" id="ARBA00007734"/>
    </source>
</evidence>
<dbReference type="InterPro" id="IPR008939">
    <property type="entry name" value="Lytic_TGlycosylase_superhlx_U"/>
</dbReference>
<evidence type="ECO:0000256" key="2">
    <source>
        <dbReference type="ARBA" id="ARBA00009387"/>
    </source>
</evidence>
<sequence>MPLRQTISVAISAFFVLGVLLTTAEAQDTAPPSRAAGLLSAAWAVGQSGDWSAAQAMADPSEPITGTLITWRQLRAGEGTPGEAVAFTNAHPHWPLTETILQQGERNLTDATPSQVLAFFADRTPATDIGAMALIASQTASDAHDAAQAGAIRLWRGASLSAEQEALLLDAFPDALTPLHAERLTRLLWDGNREAAGRMLNRVSSGQSRLAQARIGLQTGADGVNALIDAVPPDLADAPGLAFDRFNWRMTRQIHDTATDLIRAQSVSADALGEPQAWARWRIYLVREAIADGDHALAYELAANHHLTDGVQFADLEWLAGFIALRDLDMPAEALRHFRNLRVRVSSPISLGRAGYWEGRAHEALGQAETARAAYAFGAEHQTSYYGQIAAERIGLPMSDALVAGPDYPDWRETALAQSDLLAAALILRDAGEWFEARRFVMHLAAQLESEAELGSLSDLMLALNEPNFAVNIAKIAVQRDIILPRAYFPLTDLARADLSAPIELVKAIARRESEFDAAVVSRADARGLMQVLPGTGQMMAQRIGLSDFDAGQLTANPGLNARLGAAYLTELTEEFGPSLALVAAGYNAGPGRPRQWIEELGDPRDPSVDIIDWVESVPFAETRNYIMRVAESLVVYRTRLAGEPAPIAMEELLRGR</sequence>
<dbReference type="GO" id="GO:0008933">
    <property type="term" value="F:peptidoglycan lytic transglycosylase activity"/>
    <property type="evidence" value="ECO:0007669"/>
    <property type="project" value="InterPro"/>
</dbReference>
<evidence type="ECO:0000259" key="5">
    <source>
        <dbReference type="Pfam" id="PF01464"/>
    </source>
</evidence>
<dbReference type="PANTHER" id="PTHR37423">
    <property type="entry name" value="SOLUBLE LYTIC MUREIN TRANSGLYCOSYLASE-RELATED"/>
    <property type="match status" value="1"/>
</dbReference>
<dbReference type="Proteomes" id="UP000198539">
    <property type="component" value="Unassembled WGS sequence"/>
</dbReference>
<dbReference type="SUPFAM" id="SSF53955">
    <property type="entry name" value="Lysozyme-like"/>
    <property type="match status" value="1"/>
</dbReference>
<feature type="domain" description="Transglycosylase SLT" evidence="5">
    <location>
        <begin position="503"/>
        <end position="601"/>
    </location>
</feature>
<keyword evidence="3 4" id="KW-0732">Signal</keyword>
<feature type="signal peptide" evidence="4">
    <location>
        <begin position="1"/>
        <end position="26"/>
    </location>
</feature>
<protein>
    <submittedName>
        <fullName evidence="6">Soluble lytic murein transglycosylase</fullName>
    </submittedName>
</protein>
<feature type="chain" id="PRO_5011461840" evidence="4">
    <location>
        <begin position="27"/>
        <end position="657"/>
    </location>
</feature>
<dbReference type="CDD" id="cd13401">
    <property type="entry name" value="Slt70-like"/>
    <property type="match status" value="1"/>
</dbReference>
<name>A0A1H2R0Q1_9RHOB</name>
<dbReference type="InterPro" id="IPR000189">
    <property type="entry name" value="Transglyc_AS"/>
</dbReference>
<organism evidence="6 7">
    <name type="scientific">Roseicitreum antarcticum</name>
    <dbReference type="NCBI Taxonomy" id="564137"/>
    <lineage>
        <taxon>Bacteria</taxon>
        <taxon>Pseudomonadati</taxon>
        <taxon>Pseudomonadota</taxon>
        <taxon>Alphaproteobacteria</taxon>
        <taxon>Rhodobacterales</taxon>
        <taxon>Paracoccaceae</taxon>
        <taxon>Roseicitreum</taxon>
    </lineage>
</organism>
<dbReference type="RefSeq" id="WP_176846778.1">
    <property type="nucleotide sequence ID" value="NZ_CP061498.1"/>
</dbReference>
<evidence type="ECO:0000256" key="3">
    <source>
        <dbReference type="ARBA" id="ARBA00022729"/>
    </source>
</evidence>
<dbReference type="Pfam" id="PF01464">
    <property type="entry name" value="SLT"/>
    <property type="match status" value="1"/>
</dbReference>
<dbReference type="GO" id="GO:0004553">
    <property type="term" value="F:hydrolase activity, hydrolyzing O-glycosyl compounds"/>
    <property type="evidence" value="ECO:0007669"/>
    <property type="project" value="InterPro"/>
</dbReference>
<evidence type="ECO:0000313" key="6">
    <source>
        <dbReference type="EMBL" id="SDW13046.1"/>
    </source>
</evidence>
<dbReference type="STRING" id="564137.SAMN04488238_101160"/>
<dbReference type="SUPFAM" id="SSF48435">
    <property type="entry name" value="Bacterial muramidases"/>
    <property type="match status" value="1"/>
</dbReference>
<dbReference type="GO" id="GO:0016020">
    <property type="term" value="C:membrane"/>
    <property type="evidence" value="ECO:0007669"/>
    <property type="project" value="InterPro"/>
</dbReference>
<dbReference type="Gene3D" id="1.10.530.10">
    <property type="match status" value="1"/>
</dbReference>
<dbReference type="GO" id="GO:0042597">
    <property type="term" value="C:periplasmic space"/>
    <property type="evidence" value="ECO:0007669"/>
    <property type="project" value="InterPro"/>
</dbReference>
<dbReference type="InterPro" id="IPR008258">
    <property type="entry name" value="Transglycosylase_SLT_dom_1"/>
</dbReference>
<reference evidence="6 7" key="1">
    <citation type="submission" date="2016-10" db="EMBL/GenBank/DDBJ databases">
        <authorList>
            <person name="de Groot N.N."/>
        </authorList>
    </citation>
    <scope>NUCLEOTIDE SEQUENCE [LARGE SCALE GENOMIC DNA]</scope>
    <source>
        <strain evidence="6 7">CGMCC 1.8894</strain>
    </source>
</reference>